<organism evidence="2 3">
    <name type="scientific">Vigna radiata var. radiata</name>
    <name type="common">Mung bean</name>
    <name type="synonym">Phaseolus aureus</name>
    <dbReference type="NCBI Taxonomy" id="3916"/>
    <lineage>
        <taxon>Eukaryota</taxon>
        <taxon>Viridiplantae</taxon>
        <taxon>Streptophyta</taxon>
        <taxon>Embryophyta</taxon>
        <taxon>Tracheophyta</taxon>
        <taxon>Spermatophyta</taxon>
        <taxon>Magnoliopsida</taxon>
        <taxon>eudicotyledons</taxon>
        <taxon>Gunneridae</taxon>
        <taxon>Pentapetalae</taxon>
        <taxon>rosids</taxon>
        <taxon>fabids</taxon>
        <taxon>Fabales</taxon>
        <taxon>Fabaceae</taxon>
        <taxon>Papilionoideae</taxon>
        <taxon>50 kb inversion clade</taxon>
        <taxon>NPAAA clade</taxon>
        <taxon>indigoferoid/millettioid clade</taxon>
        <taxon>Phaseoleae</taxon>
        <taxon>Vigna</taxon>
    </lineage>
</organism>
<evidence type="ECO:0000256" key="1">
    <source>
        <dbReference type="SAM" id="MobiDB-lite"/>
    </source>
</evidence>
<dbReference type="AlphaFoldDB" id="A0A1S3UAZ7"/>
<feature type="compositionally biased region" description="Acidic residues" evidence="1">
    <location>
        <begin position="92"/>
        <end position="117"/>
    </location>
</feature>
<reference evidence="2" key="1">
    <citation type="journal article" date="2014" name="Nat. Commun.">
        <title>Genome sequence of mungbean and insights into evolution within Vigna species.</title>
        <authorList>
            <person name="Kang Y.J."/>
            <person name="Kim S.K."/>
            <person name="Kim M.Y."/>
            <person name="Lestari P."/>
            <person name="Kim K.H."/>
            <person name="Ha B.K."/>
            <person name="Jun T.H."/>
            <person name="Hwang W.J."/>
            <person name="Lee T."/>
            <person name="Lee J."/>
            <person name="Shim S."/>
            <person name="Yoon M.Y."/>
            <person name="Jang Y.E."/>
            <person name="Han K.S."/>
            <person name="Taeprayoon P."/>
            <person name="Yoon N."/>
            <person name="Somta P."/>
            <person name="Tanya P."/>
            <person name="Kim K.S."/>
            <person name="Gwag J.G."/>
            <person name="Moon J.K."/>
            <person name="Lee Y.H."/>
            <person name="Park B.S."/>
            <person name="Bombarely A."/>
            <person name="Doyle J.J."/>
            <person name="Jackson S.A."/>
            <person name="Schafleitner R."/>
            <person name="Srinives P."/>
            <person name="Varshney R.K."/>
            <person name="Lee S.H."/>
        </authorList>
    </citation>
    <scope>NUCLEOTIDE SEQUENCE [LARGE SCALE GENOMIC DNA]</scope>
    <source>
        <strain evidence="2">cv. VC1973A</strain>
    </source>
</reference>
<accession>A0A1S3UAZ7</accession>
<evidence type="ECO:0000313" key="3">
    <source>
        <dbReference type="RefSeq" id="XP_014503144.1"/>
    </source>
</evidence>
<protein>
    <submittedName>
        <fullName evidence="3">Uncharacterized protein LOC106763471</fullName>
    </submittedName>
</protein>
<reference evidence="3" key="2">
    <citation type="submission" date="2025-08" db="UniProtKB">
        <authorList>
            <consortium name="RefSeq"/>
        </authorList>
    </citation>
    <scope>IDENTIFICATION</scope>
    <source>
        <tissue evidence="3">Leaf</tissue>
    </source>
</reference>
<sequence>MGPWVSSESAIRQMLASSFESLELVELEALSSQAIRTLSINNVLTVTDHFRKDFERISKQALIPWSYGLASGASIREQAQRSRSEAVGAPGMDEDEDEENFEDVDDGDQEDSDEDMD</sequence>
<dbReference type="KEGG" id="vra:106763471"/>
<keyword evidence="2" id="KW-1185">Reference proteome</keyword>
<feature type="region of interest" description="Disordered" evidence="1">
    <location>
        <begin position="77"/>
        <end position="117"/>
    </location>
</feature>
<dbReference type="Proteomes" id="UP000087766">
    <property type="component" value="Chromosome 6"/>
</dbReference>
<evidence type="ECO:0000313" key="2">
    <source>
        <dbReference type="Proteomes" id="UP000087766"/>
    </source>
</evidence>
<dbReference type="RefSeq" id="XP_014503144.1">
    <property type="nucleotide sequence ID" value="XM_014647658.1"/>
</dbReference>
<dbReference type="GeneID" id="106763471"/>
<gene>
    <name evidence="3" type="primary">LOC106763471</name>
</gene>
<proteinExistence type="predicted"/>
<name>A0A1S3UAZ7_VIGRR</name>